<dbReference type="GO" id="GO:0005886">
    <property type="term" value="C:plasma membrane"/>
    <property type="evidence" value="ECO:0007669"/>
    <property type="project" value="UniProtKB-SubCell"/>
</dbReference>
<dbReference type="AlphaFoldDB" id="A0A1I5B9N3"/>
<organism evidence="12 13">
    <name type="scientific">Formivibrio citricus</name>
    <dbReference type="NCBI Taxonomy" id="83765"/>
    <lineage>
        <taxon>Bacteria</taxon>
        <taxon>Pseudomonadati</taxon>
        <taxon>Pseudomonadota</taxon>
        <taxon>Betaproteobacteria</taxon>
        <taxon>Neisseriales</taxon>
        <taxon>Chitinibacteraceae</taxon>
        <taxon>Formivibrio</taxon>
    </lineage>
</organism>
<evidence type="ECO:0000256" key="2">
    <source>
        <dbReference type="ARBA" id="ARBA00010004"/>
    </source>
</evidence>
<dbReference type="OrthoDB" id="6465096at2"/>
<gene>
    <name evidence="12" type="ORF">SAMN05660284_02107</name>
</gene>
<dbReference type="GO" id="GO:0006935">
    <property type="term" value="P:chemotaxis"/>
    <property type="evidence" value="ECO:0007669"/>
    <property type="project" value="UniProtKB-KW"/>
</dbReference>
<dbReference type="Proteomes" id="UP000242869">
    <property type="component" value="Unassembled WGS sequence"/>
</dbReference>
<comment type="subcellular location">
    <subcellularLocation>
        <location evidence="1">Cell membrane</location>
        <topology evidence="1">Peripheral membrane protein</topology>
        <orientation evidence="1">Cytoplasmic side</orientation>
    </subcellularLocation>
</comment>
<keyword evidence="9" id="KW-0472">Membrane</keyword>
<dbReference type="InterPro" id="IPR053716">
    <property type="entry name" value="Flag_assembly_chemotaxis_eff"/>
</dbReference>
<dbReference type="GO" id="GO:0071973">
    <property type="term" value="P:bacterial-type flagellum-dependent cell motility"/>
    <property type="evidence" value="ECO:0007669"/>
    <property type="project" value="InterPro"/>
</dbReference>
<dbReference type="Gene3D" id="1.10.287.1700">
    <property type="match status" value="1"/>
</dbReference>
<evidence type="ECO:0000256" key="4">
    <source>
        <dbReference type="ARBA" id="ARBA00022448"/>
    </source>
</evidence>
<evidence type="ECO:0000256" key="10">
    <source>
        <dbReference type="ARBA" id="ARBA00023225"/>
    </source>
</evidence>
<evidence type="ECO:0000256" key="5">
    <source>
        <dbReference type="ARBA" id="ARBA00022475"/>
    </source>
</evidence>
<keyword evidence="6" id="KW-0145">Chemotaxis</keyword>
<evidence type="ECO:0000256" key="9">
    <source>
        <dbReference type="ARBA" id="ARBA00023136"/>
    </source>
</evidence>
<accession>A0A1I5B9N3</accession>
<dbReference type="RefSeq" id="WP_091195819.1">
    <property type="nucleotide sequence ID" value="NZ_FOVE01000015.1"/>
</dbReference>
<keyword evidence="5" id="KW-1003">Cell membrane</keyword>
<keyword evidence="12" id="KW-0969">Cilium</keyword>
<dbReference type="Pfam" id="PF02050">
    <property type="entry name" value="FliJ"/>
    <property type="match status" value="1"/>
</dbReference>
<keyword evidence="8" id="KW-0653">Protein transport</keyword>
<dbReference type="EMBL" id="FOVE01000015">
    <property type="protein sequence ID" value="SFN71350.1"/>
    <property type="molecule type" value="Genomic_DNA"/>
</dbReference>
<keyword evidence="12" id="KW-0966">Cell projection</keyword>
<dbReference type="PANTHER" id="PTHR38786">
    <property type="entry name" value="FLAGELLAR FLIJ PROTEIN"/>
    <property type="match status" value="1"/>
</dbReference>
<evidence type="ECO:0000256" key="3">
    <source>
        <dbReference type="ARBA" id="ARBA00020392"/>
    </source>
</evidence>
<feature type="compositionally biased region" description="Basic and acidic residues" evidence="11">
    <location>
        <begin position="116"/>
        <end position="134"/>
    </location>
</feature>
<keyword evidence="13" id="KW-1185">Reference proteome</keyword>
<dbReference type="GO" id="GO:0003774">
    <property type="term" value="F:cytoskeletal motor activity"/>
    <property type="evidence" value="ECO:0007669"/>
    <property type="project" value="InterPro"/>
</dbReference>
<evidence type="ECO:0000313" key="12">
    <source>
        <dbReference type="EMBL" id="SFN71350.1"/>
    </source>
</evidence>
<dbReference type="STRING" id="83765.SAMN05660284_02107"/>
<dbReference type="GO" id="GO:0044781">
    <property type="term" value="P:bacterial-type flagellum organization"/>
    <property type="evidence" value="ECO:0007669"/>
    <property type="project" value="UniProtKB-KW"/>
</dbReference>
<name>A0A1I5B9N3_9NEIS</name>
<proteinExistence type="inferred from homology"/>
<evidence type="ECO:0000313" key="13">
    <source>
        <dbReference type="Proteomes" id="UP000242869"/>
    </source>
</evidence>
<dbReference type="GO" id="GO:0015031">
    <property type="term" value="P:protein transport"/>
    <property type="evidence" value="ECO:0007669"/>
    <property type="project" value="UniProtKB-KW"/>
</dbReference>
<evidence type="ECO:0000256" key="11">
    <source>
        <dbReference type="SAM" id="MobiDB-lite"/>
    </source>
</evidence>
<keyword evidence="7" id="KW-1005">Bacterial flagellum biogenesis</keyword>
<dbReference type="InterPro" id="IPR018006">
    <property type="entry name" value="Flag_FliJ_proteobac"/>
</dbReference>
<protein>
    <recommendedName>
        <fullName evidence="3">Flagellar FliJ protein</fullName>
    </recommendedName>
</protein>
<dbReference type="InterPro" id="IPR012823">
    <property type="entry name" value="Flagell_FliJ"/>
</dbReference>
<keyword evidence="12" id="KW-0282">Flagellum</keyword>
<reference evidence="13" key="1">
    <citation type="submission" date="2016-10" db="EMBL/GenBank/DDBJ databases">
        <authorList>
            <person name="Varghese N."/>
            <person name="Submissions S."/>
        </authorList>
    </citation>
    <scope>NUCLEOTIDE SEQUENCE [LARGE SCALE GENOMIC DNA]</scope>
    <source>
        <strain evidence="13">DSM 6150</strain>
    </source>
</reference>
<comment type="similarity">
    <text evidence="2">Belongs to the FliJ family.</text>
</comment>
<dbReference type="PANTHER" id="PTHR38786:SF1">
    <property type="entry name" value="FLAGELLAR FLIJ PROTEIN"/>
    <property type="match status" value="1"/>
</dbReference>
<dbReference type="PIRSF" id="PIRSF019404">
    <property type="entry name" value="FliJ"/>
    <property type="match status" value="1"/>
</dbReference>
<feature type="region of interest" description="Disordered" evidence="11">
    <location>
        <begin position="116"/>
        <end position="146"/>
    </location>
</feature>
<dbReference type="PRINTS" id="PR01004">
    <property type="entry name" value="FLGFLIJ"/>
</dbReference>
<keyword evidence="4" id="KW-0813">Transport</keyword>
<evidence type="ECO:0000256" key="1">
    <source>
        <dbReference type="ARBA" id="ARBA00004413"/>
    </source>
</evidence>
<evidence type="ECO:0000256" key="6">
    <source>
        <dbReference type="ARBA" id="ARBA00022500"/>
    </source>
</evidence>
<sequence>MAEFRFATLLQLAIDEREEAANRLQAAQGRWLAARAKLEQVESFRADYRARLTSNGQSGMTVTQWRDFQLFLGKLDAAADQQAEDVARQEASYQQALAAWQECEKKVKGFETLKERHEATEQRKELRREQKMLDEFNTSRPRPPRE</sequence>
<evidence type="ECO:0000256" key="8">
    <source>
        <dbReference type="ARBA" id="ARBA00022927"/>
    </source>
</evidence>
<dbReference type="NCBIfam" id="TIGR02473">
    <property type="entry name" value="flagell_FliJ"/>
    <property type="match status" value="1"/>
</dbReference>
<keyword evidence="10" id="KW-1006">Bacterial flagellum protein export</keyword>
<dbReference type="GO" id="GO:0009288">
    <property type="term" value="C:bacterial-type flagellum"/>
    <property type="evidence" value="ECO:0007669"/>
    <property type="project" value="InterPro"/>
</dbReference>
<evidence type="ECO:0000256" key="7">
    <source>
        <dbReference type="ARBA" id="ARBA00022795"/>
    </source>
</evidence>
<dbReference type="InterPro" id="IPR052570">
    <property type="entry name" value="FliJ"/>
</dbReference>